<evidence type="ECO:0000313" key="5">
    <source>
        <dbReference type="Proteomes" id="UP000249300"/>
    </source>
</evidence>
<evidence type="ECO:0000313" key="4">
    <source>
        <dbReference type="EMBL" id="SQH72272.1"/>
    </source>
</evidence>
<dbReference type="EMBL" id="LS483447">
    <property type="protein sequence ID" value="SQH72272.1"/>
    <property type="molecule type" value="Genomic_DNA"/>
</dbReference>
<dbReference type="Pfam" id="PF01192">
    <property type="entry name" value="RNA_pol_Rpb6"/>
    <property type="match status" value="1"/>
</dbReference>
<proteinExistence type="predicted"/>
<dbReference type="GO" id="GO:0003677">
    <property type="term" value="F:DNA binding"/>
    <property type="evidence" value="ECO:0007669"/>
    <property type="project" value="InterPro"/>
</dbReference>
<evidence type="ECO:0000256" key="3">
    <source>
        <dbReference type="SAM" id="Coils"/>
    </source>
</evidence>
<sequence>MELKKVNAPTNTVTRDTSVLSADTGNIYETVRIIARRANQIAQEVKKDLEQQLQEVASYSDTLEEVYENQEQIEISKAYERMPKPVLIATKEYEDGVLRYYMPGEQAKVSGRVETPEATEGSQEA</sequence>
<keyword evidence="2" id="KW-0804">Transcription</keyword>
<dbReference type="SMART" id="SM01409">
    <property type="entry name" value="RNA_pol_Rpb6"/>
    <property type="match status" value="1"/>
</dbReference>
<organism evidence="4 5">
    <name type="scientific">Porphyromonas crevioricanis</name>
    <dbReference type="NCBI Taxonomy" id="393921"/>
    <lineage>
        <taxon>Bacteria</taxon>
        <taxon>Pseudomonadati</taxon>
        <taxon>Bacteroidota</taxon>
        <taxon>Bacteroidia</taxon>
        <taxon>Bacteroidales</taxon>
        <taxon>Porphyromonadaceae</taxon>
        <taxon>Porphyromonas</taxon>
    </lineage>
</organism>
<protein>
    <submittedName>
        <fullName evidence="4">RNA polymerase Rpb6</fullName>
    </submittedName>
</protein>
<dbReference type="Proteomes" id="UP000249300">
    <property type="component" value="Chromosome 1"/>
</dbReference>
<dbReference type="InterPro" id="IPR006110">
    <property type="entry name" value="Pol_omega/Rpo6/RPB6"/>
</dbReference>
<dbReference type="KEGG" id="pcre:NCTC12858_00078"/>
<evidence type="ECO:0000256" key="2">
    <source>
        <dbReference type="ARBA" id="ARBA00023163"/>
    </source>
</evidence>
<reference evidence="4 5" key="1">
    <citation type="submission" date="2018-06" db="EMBL/GenBank/DDBJ databases">
        <authorList>
            <consortium name="Pathogen Informatics"/>
            <person name="Doyle S."/>
        </authorList>
    </citation>
    <scope>NUCLEOTIDE SEQUENCE [LARGE SCALE GENOMIC DNA]</scope>
    <source>
        <strain evidence="4 5">NCTC12858</strain>
    </source>
</reference>
<dbReference type="RefSeq" id="WP_023937080.1">
    <property type="nucleotide sequence ID" value="NZ_FUXH01000003.1"/>
</dbReference>
<name>A0A2X4SDZ0_9PORP</name>
<keyword evidence="3" id="KW-0175">Coiled coil</keyword>
<feature type="coiled-coil region" evidence="3">
    <location>
        <begin position="35"/>
        <end position="69"/>
    </location>
</feature>
<dbReference type="GO" id="GO:0006351">
    <property type="term" value="P:DNA-templated transcription"/>
    <property type="evidence" value="ECO:0007669"/>
    <property type="project" value="InterPro"/>
</dbReference>
<dbReference type="OrthoDB" id="9429628at2"/>
<dbReference type="AlphaFoldDB" id="A0A2X4SDZ0"/>
<evidence type="ECO:0000256" key="1">
    <source>
        <dbReference type="ARBA" id="ARBA00022478"/>
    </source>
</evidence>
<keyword evidence="5" id="KW-1185">Reference proteome</keyword>
<keyword evidence="1" id="KW-0240">DNA-directed RNA polymerase</keyword>
<dbReference type="GO" id="GO:0000428">
    <property type="term" value="C:DNA-directed RNA polymerase complex"/>
    <property type="evidence" value="ECO:0007669"/>
    <property type="project" value="UniProtKB-KW"/>
</dbReference>
<dbReference type="GO" id="GO:0003899">
    <property type="term" value="F:DNA-directed RNA polymerase activity"/>
    <property type="evidence" value="ECO:0007669"/>
    <property type="project" value="InterPro"/>
</dbReference>
<accession>A0A2X4SDZ0</accession>
<gene>
    <name evidence="4" type="ORF">NCTC12858_00078</name>
</gene>